<dbReference type="InterPro" id="IPR037523">
    <property type="entry name" value="VOC_core"/>
</dbReference>
<protein>
    <submittedName>
        <fullName evidence="4">Methylmalonyl-CoA epimerase</fullName>
    </submittedName>
</protein>
<dbReference type="EMBL" id="BAAABM010000003">
    <property type="protein sequence ID" value="GAA0315604.1"/>
    <property type="molecule type" value="Genomic_DNA"/>
</dbReference>
<organism evidence="4 5">
    <name type="scientific">Actinoallomurus spadix</name>
    <dbReference type="NCBI Taxonomy" id="79912"/>
    <lineage>
        <taxon>Bacteria</taxon>
        <taxon>Bacillati</taxon>
        <taxon>Actinomycetota</taxon>
        <taxon>Actinomycetes</taxon>
        <taxon>Streptosporangiales</taxon>
        <taxon>Thermomonosporaceae</taxon>
        <taxon>Actinoallomurus</taxon>
    </lineage>
</organism>
<evidence type="ECO:0000256" key="1">
    <source>
        <dbReference type="ARBA" id="ARBA00009308"/>
    </source>
</evidence>
<reference evidence="4 5" key="1">
    <citation type="journal article" date="2019" name="Int. J. Syst. Evol. Microbiol.">
        <title>The Global Catalogue of Microorganisms (GCM) 10K type strain sequencing project: providing services to taxonomists for standard genome sequencing and annotation.</title>
        <authorList>
            <consortium name="The Broad Institute Genomics Platform"/>
            <consortium name="The Broad Institute Genome Sequencing Center for Infectious Disease"/>
            <person name="Wu L."/>
            <person name="Ma J."/>
        </authorList>
    </citation>
    <scope>NUCLEOTIDE SEQUENCE [LARGE SCALE GENOMIC DNA]</scope>
    <source>
        <strain evidence="4 5">JCM 3146</strain>
    </source>
</reference>
<accession>A0ABN0VRL6</accession>
<gene>
    <name evidence="4" type="primary">mce</name>
    <name evidence="4" type="ORF">GCM10010151_02050</name>
</gene>
<dbReference type="NCBIfam" id="TIGR03081">
    <property type="entry name" value="metmalonyl_epim"/>
    <property type="match status" value="1"/>
</dbReference>
<dbReference type="InterPro" id="IPR017515">
    <property type="entry name" value="MeMalonyl-CoA_epimerase"/>
</dbReference>
<dbReference type="SUPFAM" id="SSF54593">
    <property type="entry name" value="Glyoxalase/Bleomycin resistance protein/Dihydroxybiphenyl dioxygenase"/>
    <property type="match status" value="1"/>
</dbReference>
<name>A0ABN0VRL6_9ACTN</name>
<evidence type="ECO:0000313" key="4">
    <source>
        <dbReference type="EMBL" id="GAA0315604.1"/>
    </source>
</evidence>
<evidence type="ECO:0000256" key="2">
    <source>
        <dbReference type="ARBA" id="ARBA00022723"/>
    </source>
</evidence>
<evidence type="ECO:0000259" key="3">
    <source>
        <dbReference type="PROSITE" id="PS51819"/>
    </source>
</evidence>
<sequence>MDRDLRRMVGATFANIPTRKPGLSREAIVMLTRIDHVGIACHDLEEKIAFYESTFGLLVVSREVNEQQGVKEAMLHVADGPAGASYVQLLEPLNPDTPVGKFLVKRGEGVHHIGYGVDDVVAALESIGGTGVRLLDERPRHGSMGASIAFLHPKDVGGVLTELVQAKPR</sequence>
<dbReference type="PANTHER" id="PTHR43048:SF3">
    <property type="entry name" value="METHYLMALONYL-COA EPIMERASE, MITOCHONDRIAL"/>
    <property type="match status" value="1"/>
</dbReference>
<evidence type="ECO:0000313" key="5">
    <source>
        <dbReference type="Proteomes" id="UP001501822"/>
    </source>
</evidence>
<dbReference type="PANTHER" id="PTHR43048">
    <property type="entry name" value="METHYLMALONYL-COA EPIMERASE"/>
    <property type="match status" value="1"/>
</dbReference>
<comment type="similarity">
    <text evidence="1">Belongs to the methylmalonyl-CoA epimerase family.</text>
</comment>
<proteinExistence type="inferred from homology"/>
<dbReference type="Gene3D" id="3.10.180.10">
    <property type="entry name" value="2,3-Dihydroxybiphenyl 1,2-Dioxygenase, domain 1"/>
    <property type="match status" value="1"/>
</dbReference>
<keyword evidence="2" id="KW-0479">Metal-binding</keyword>
<dbReference type="Pfam" id="PF13669">
    <property type="entry name" value="Glyoxalase_4"/>
    <property type="match status" value="1"/>
</dbReference>
<dbReference type="Proteomes" id="UP001501822">
    <property type="component" value="Unassembled WGS sequence"/>
</dbReference>
<dbReference type="InterPro" id="IPR051785">
    <property type="entry name" value="MMCE/EMCE_epimerase"/>
</dbReference>
<dbReference type="CDD" id="cd07249">
    <property type="entry name" value="MMCE"/>
    <property type="match status" value="1"/>
</dbReference>
<keyword evidence="5" id="KW-1185">Reference proteome</keyword>
<dbReference type="PROSITE" id="PS51819">
    <property type="entry name" value="VOC"/>
    <property type="match status" value="1"/>
</dbReference>
<comment type="caution">
    <text evidence="4">The sequence shown here is derived from an EMBL/GenBank/DDBJ whole genome shotgun (WGS) entry which is preliminary data.</text>
</comment>
<feature type="domain" description="VOC" evidence="3">
    <location>
        <begin position="33"/>
        <end position="166"/>
    </location>
</feature>
<dbReference type="InterPro" id="IPR029068">
    <property type="entry name" value="Glyas_Bleomycin-R_OHBP_Dase"/>
</dbReference>